<evidence type="ECO:0000259" key="3">
    <source>
        <dbReference type="SMART" id="SM00331"/>
    </source>
</evidence>
<name>A0ABV1NV23_9ACTN</name>
<dbReference type="Gene3D" id="3.30.450.40">
    <property type="match status" value="1"/>
</dbReference>
<dbReference type="SMART" id="SM00065">
    <property type="entry name" value="GAF"/>
    <property type="match status" value="1"/>
</dbReference>
<accession>A0ABV1NV23</accession>
<evidence type="ECO:0000259" key="2">
    <source>
        <dbReference type="SMART" id="SM00065"/>
    </source>
</evidence>
<proteinExistence type="predicted"/>
<evidence type="ECO:0000256" key="1">
    <source>
        <dbReference type="ARBA" id="ARBA00022801"/>
    </source>
</evidence>
<dbReference type="InterPro" id="IPR036457">
    <property type="entry name" value="PPM-type-like_dom_sf"/>
</dbReference>
<feature type="domain" description="PPM-type phosphatase" evidence="3">
    <location>
        <begin position="187"/>
        <end position="398"/>
    </location>
</feature>
<protein>
    <submittedName>
        <fullName evidence="4">SpoIIE family protein phosphatase</fullName>
    </submittedName>
</protein>
<dbReference type="SMART" id="SM00331">
    <property type="entry name" value="PP2C_SIG"/>
    <property type="match status" value="1"/>
</dbReference>
<keyword evidence="5" id="KW-1185">Reference proteome</keyword>
<dbReference type="InterPro" id="IPR001932">
    <property type="entry name" value="PPM-type_phosphatase-like_dom"/>
</dbReference>
<reference evidence="4 5" key="1">
    <citation type="submission" date="2024-02" db="EMBL/GenBank/DDBJ databases">
        <title>Full genome sequence of Nocardioides kribbensis.</title>
        <authorList>
            <person name="Poletto B.L."/>
            <person name="Silva G."/>
            <person name="Galante D."/>
            <person name="Campos K.R."/>
            <person name="Santos M.B.N."/>
            <person name="Sacchi C.T."/>
        </authorList>
    </citation>
    <scope>NUCLEOTIDE SEQUENCE [LARGE SCALE GENOMIC DNA]</scope>
    <source>
        <strain evidence="4 5">O4R</strain>
    </source>
</reference>
<evidence type="ECO:0000313" key="5">
    <source>
        <dbReference type="Proteomes" id="UP001482520"/>
    </source>
</evidence>
<feature type="domain" description="GAF" evidence="2">
    <location>
        <begin position="32"/>
        <end position="173"/>
    </location>
</feature>
<dbReference type="Proteomes" id="UP001482520">
    <property type="component" value="Unassembled WGS sequence"/>
</dbReference>
<evidence type="ECO:0000313" key="4">
    <source>
        <dbReference type="EMBL" id="MEQ7846363.1"/>
    </source>
</evidence>
<dbReference type="PANTHER" id="PTHR43156:SF2">
    <property type="entry name" value="STAGE II SPORULATION PROTEIN E"/>
    <property type="match status" value="1"/>
</dbReference>
<dbReference type="InterPro" id="IPR029016">
    <property type="entry name" value="GAF-like_dom_sf"/>
</dbReference>
<dbReference type="InterPro" id="IPR052016">
    <property type="entry name" value="Bact_Sigma-Reg"/>
</dbReference>
<dbReference type="PANTHER" id="PTHR43156">
    <property type="entry name" value="STAGE II SPORULATION PROTEIN E-RELATED"/>
    <property type="match status" value="1"/>
</dbReference>
<dbReference type="Pfam" id="PF07228">
    <property type="entry name" value="SpoIIE"/>
    <property type="match status" value="1"/>
</dbReference>
<dbReference type="RefSeq" id="WP_349500931.1">
    <property type="nucleotide sequence ID" value="NZ_JBEFCX010000219.1"/>
</dbReference>
<sequence length="413" mass="44154">MGSTTAMPHALDAAQEDRRQRAVESLGLQLDRPEERFDRIARLAHLVFDVPMSSVTVLDGDRALFPGMYGLPGRELPRVDCLCDETHAGGALMIVEDASLDERFAHLPAVTDLGIRFYAAQPILDPAGNVVGTFAIYDTRPRRLDAERLTAFDDMAAWAQQELVASTEMTQATWVQSSMLPARALSSDSWTINGMCLPSLAVGGDFYDYGIAQGVAHLGLGDVMGKGTGAALVGAGVRSALRGTHSAVVAGVDLGVTVTQVARSLMADLERTESFVTLFEAAIDLDDGYLRYVDAGSGLCLVVRPDGEVVRLGGSDAPIGVLPDDHWGELDVQLEPGDRVLMFSDGLLDLVDEQVRWWEPIGALVAAHDDVNSLLAGIALLARERTPLDDVTAVAVYYAPSPAPLSPSQEDSP</sequence>
<dbReference type="Gene3D" id="3.60.40.10">
    <property type="entry name" value="PPM-type phosphatase domain"/>
    <property type="match status" value="1"/>
</dbReference>
<dbReference type="EMBL" id="JBEGDP010000002">
    <property type="protein sequence ID" value="MEQ7846363.1"/>
    <property type="molecule type" value="Genomic_DNA"/>
</dbReference>
<dbReference type="InterPro" id="IPR003018">
    <property type="entry name" value="GAF"/>
</dbReference>
<gene>
    <name evidence="4" type="ORF">V6R90_03665</name>
</gene>
<dbReference type="SUPFAM" id="SSF55781">
    <property type="entry name" value="GAF domain-like"/>
    <property type="match status" value="1"/>
</dbReference>
<dbReference type="Pfam" id="PF01590">
    <property type="entry name" value="GAF"/>
    <property type="match status" value="1"/>
</dbReference>
<organism evidence="4 5">
    <name type="scientific">Nocardioides kribbensis</name>
    <dbReference type="NCBI Taxonomy" id="305517"/>
    <lineage>
        <taxon>Bacteria</taxon>
        <taxon>Bacillati</taxon>
        <taxon>Actinomycetota</taxon>
        <taxon>Actinomycetes</taxon>
        <taxon>Propionibacteriales</taxon>
        <taxon>Nocardioidaceae</taxon>
        <taxon>Nocardioides</taxon>
    </lineage>
</organism>
<dbReference type="SUPFAM" id="SSF81606">
    <property type="entry name" value="PP2C-like"/>
    <property type="match status" value="1"/>
</dbReference>
<comment type="caution">
    <text evidence="4">The sequence shown here is derived from an EMBL/GenBank/DDBJ whole genome shotgun (WGS) entry which is preliminary data.</text>
</comment>
<keyword evidence="1" id="KW-0378">Hydrolase</keyword>